<feature type="compositionally biased region" description="Pro residues" evidence="1">
    <location>
        <begin position="50"/>
        <end position="65"/>
    </location>
</feature>
<keyword evidence="2" id="KW-0812">Transmembrane</keyword>
<evidence type="ECO:0000256" key="2">
    <source>
        <dbReference type="SAM" id="Phobius"/>
    </source>
</evidence>
<gene>
    <name evidence="3" type="ORF">TsocGM_00030</name>
</gene>
<protein>
    <submittedName>
        <fullName evidence="3">Uncharacterized protein</fullName>
    </submittedName>
</protein>
<evidence type="ECO:0000313" key="4">
    <source>
        <dbReference type="Proteomes" id="UP000280296"/>
    </source>
</evidence>
<sequence length="78" mass="7962">MTADPAHSPTIPADPIGATPAQRRRFAVALGVFGLWVAALALLATRAEPPDPTPETNPGAAPPSAVPDGAADEDDRPR</sequence>
<comment type="caution">
    <text evidence="3">The sequence shown here is derived from an EMBL/GenBank/DDBJ whole genome shotgun (WGS) entry which is preliminary data.</text>
</comment>
<organism evidence="3 4">
    <name type="scientific">Tautonia sociabilis</name>
    <dbReference type="NCBI Taxonomy" id="2080755"/>
    <lineage>
        <taxon>Bacteria</taxon>
        <taxon>Pseudomonadati</taxon>
        <taxon>Planctomycetota</taxon>
        <taxon>Planctomycetia</taxon>
        <taxon>Isosphaerales</taxon>
        <taxon>Isosphaeraceae</taxon>
        <taxon>Tautonia</taxon>
    </lineage>
</organism>
<feature type="region of interest" description="Disordered" evidence="1">
    <location>
        <begin position="47"/>
        <end position="78"/>
    </location>
</feature>
<dbReference type="AlphaFoldDB" id="A0A432MRF4"/>
<proteinExistence type="predicted"/>
<dbReference type="Proteomes" id="UP000280296">
    <property type="component" value="Unassembled WGS sequence"/>
</dbReference>
<reference evidence="3 4" key="2">
    <citation type="submission" date="2019-01" db="EMBL/GenBank/DDBJ databases">
        <title>Tautonia sociabilis, a novel thermotolerant planctomycete of Isosphaeraceae family, isolated from a 4000 m deep subterranean habitat.</title>
        <authorList>
            <person name="Kovaleva O.L."/>
            <person name="Elcheninov A.G."/>
            <person name="Van Heerden E."/>
            <person name="Toshchakov S.V."/>
            <person name="Novikov A."/>
            <person name="Bonch-Osmolovskaya E.A."/>
            <person name="Kublanov I.V."/>
        </authorList>
    </citation>
    <scope>NUCLEOTIDE SEQUENCE [LARGE SCALE GENOMIC DNA]</scope>
    <source>
        <strain evidence="3 4">GM2012</strain>
    </source>
</reference>
<evidence type="ECO:0000256" key="1">
    <source>
        <dbReference type="SAM" id="MobiDB-lite"/>
    </source>
</evidence>
<accession>A0A432MRF4</accession>
<keyword evidence="4" id="KW-1185">Reference proteome</keyword>
<keyword evidence="2" id="KW-1133">Transmembrane helix</keyword>
<dbReference type="EMBL" id="RYZH01000001">
    <property type="protein sequence ID" value="RUL89597.1"/>
    <property type="molecule type" value="Genomic_DNA"/>
</dbReference>
<keyword evidence="2" id="KW-0472">Membrane</keyword>
<name>A0A432MRF4_9BACT</name>
<reference evidence="3 4" key="1">
    <citation type="submission" date="2018-12" db="EMBL/GenBank/DDBJ databases">
        <authorList>
            <person name="Toschakov S.V."/>
        </authorList>
    </citation>
    <scope>NUCLEOTIDE SEQUENCE [LARGE SCALE GENOMIC DNA]</scope>
    <source>
        <strain evidence="3 4">GM2012</strain>
    </source>
</reference>
<feature type="transmembrane region" description="Helical" evidence="2">
    <location>
        <begin position="26"/>
        <end position="44"/>
    </location>
</feature>
<dbReference type="OrthoDB" id="9989155at2"/>
<evidence type="ECO:0000313" key="3">
    <source>
        <dbReference type="EMBL" id="RUL89597.1"/>
    </source>
</evidence>
<dbReference type="RefSeq" id="WP_126723255.1">
    <property type="nucleotide sequence ID" value="NZ_RYZH01000001.1"/>
</dbReference>